<keyword evidence="1" id="KW-0472">Membrane</keyword>
<evidence type="ECO:0000313" key="2">
    <source>
        <dbReference type="EMBL" id="ANP73946.1"/>
    </source>
</evidence>
<organism evidence="2 3">
    <name type="scientific">Cryobacterium arcticum</name>
    <dbReference type="NCBI Taxonomy" id="670052"/>
    <lineage>
        <taxon>Bacteria</taxon>
        <taxon>Bacillati</taxon>
        <taxon>Actinomycetota</taxon>
        <taxon>Actinomycetes</taxon>
        <taxon>Micrococcales</taxon>
        <taxon>Microbacteriaceae</taxon>
        <taxon>Cryobacterium</taxon>
    </lineage>
</organism>
<dbReference type="EMBL" id="CP016282">
    <property type="protein sequence ID" value="ANP73946.1"/>
    <property type="molecule type" value="Genomic_DNA"/>
</dbReference>
<accession>A0A1B1BN69</accession>
<reference evidence="2 3" key="1">
    <citation type="submission" date="2016-06" db="EMBL/GenBank/DDBJ databases">
        <title>Genome sequencing of Cryobacterium arcticum PAMC 27867.</title>
        <authorList>
            <person name="Lee J."/>
            <person name="Kim O.-S."/>
        </authorList>
    </citation>
    <scope>NUCLEOTIDE SEQUENCE [LARGE SCALE GENOMIC DNA]</scope>
    <source>
        <strain evidence="2 3">PAMC 27867</strain>
    </source>
</reference>
<dbReference type="AlphaFoldDB" id="A0A1B1BN69"/>
<evidence type="ECO:0000313" key="3">
    <source>
        <dbReference type="Proteomes" id="UP000092582"/>
    </source>
</evidence>
<keyword evidence="1" id="KW-0812">Transmembrane</keyword>
<feature type="transmembrane region" description="Helical" evidence="1">
    <location>
        <begin position="38"/>
        <end position="63"/>
    </location>
</feature>
<gene>
    <name evidence="2" type="ORF">PA27867_3010</name>
</gene>
<proteinExistence type="predicted"/>
<keyword evidence="3" id="KW-1185">Reference proteome</keyword>
<dbReference type="RefSeq" id="WP_066597727.1">
    <property type="nucleotide sequence ID" value="NZ_CP016282.1"/>
</dbReference>
<dbReference type="OrthoDB" id="5196233at2"/>
<protein>
    <recommendedName>
        <fullName evidence="4">Fimbrial assembly protein</fullName>
    </recommendedName>
</protein>
<evidence type="ECO:0000256" key="1">
    <source>
        <dbReference type="SAM" id="Phobius"/>
    </source>
</evidence>
<evidence type="ECO:0008006" key="4">
    <source>
        <dbReference type="Google" id="ProtNLM"/>
    </source>
</evidence>
<keyword evidence="1" id="KW-1133">Transmembrane helix</keyword>
<name>A0A1B1BN69_9MICO</name>
<dbReference type="STRING" id="670052.PA27867_3010"/>
<sequence length="220" mass="23234">MSRSKDNNLLVIGGEPAVDLLPPEVHRQRRAKVVRRHLGLGVIGTIAIVVVATGASVALAMLAQSQLETEQALTVVLAKQQADYAEVRIVQGEVALATAAQQVGVSTEIDWKKYLEGVQAVLPASVTISTVAIDSATPLAVYTQSTAPLQGDRVATVSFTAKTSALPDVPTWMNSLATLPGYADALPATVTRSESGVYTATITMHVNDAAYAHRFADEEK</sequence>
<dbReference type="KEGG" id="cart:PA27867_3010"/>
<dbReference type="Proteomes" id="UP000092582">
    <property type="component" value="Chromosome 1"/>
</dbReference>